<feature type="transmembrane region" description="Helical" evidence="1">
    <location>
        <begin position="7"/>
        <end position="26"/>
    </location>
</feature>
<keyword evidence="3" id="KW-1185">Reference proteome</keyword>
<dbReference type="Proteomes" id="UP000308874">
    <property type="component" value="Segment"/>
</dbReference>
<evidence type="ECO:0000313" key="2">
    <source>
        <dbReference type="EMBL" id="QBJ03529.1"/>
    </source>
</evidence>
<name>A0A4Y5FEM3_9CAUD</name>
<gene>
    <name evidence="2" type="ORF">B521_0179</name>
</gene>
<keyword evidence="1" id="KW-1133">Transmembrane helix</keyword>
<proteinExistence type="predicted"/>
<feature type="transmembrane region" description="Helical" evidence="1">
    <location>
        <begin position="38"/>
        <end position="60"/>
    </location>
</feature>
<accession>A0A4Y5FEM3</accession>
<protein>
    <submittedName>
        <fullName evidence="2">Uncharacterized protein</fullName>
    </submittedName>
</protein>
<dbReference type="EMBL" id="MK504443">
    <property type="protein sequence ID" value="QBJ03529.1"/>
    <property type="molecule type" value="Genomic_DNA"/>
</dbReference>
<keyword evidence="1" id="KW-0472">Membrane</keyword>
<organism evidence="2 3">
    <name type="scientific">Lactobacillus phage 521B</name>
    <dbReference type="NCBI Taxonomy" id="2510942"/>
    <lineage>
        <taxon>Viruses</taxon>
        <taxon>Duplodnaviria</taxon>
        <taxon>Heunggongvirae</taxon>
        <taxon>Uroviricota</taxon>
        <taxon>Caudoviricetes</taxon>
        <taxon>Herelleviridae</taxon>
        <taxon>Tybeckvirus</taxon>
        <taxon>Tybeckvirus tv521B</taxon>
    </lineage>
</organism>
<evidence type="ECO:0000313" key="3">
    <source>
        <dbReference type="Proteomes" id="UP000308874"/>
    </source>
</evidence>
<feature type="transmembrane region" description="Helical" evidence="1">
    <location>
        <begin position="72"/>
        <end position="93"/>
    </location>
</feature>
<keyword evidence="1" id="KW-0812">Transmembrane</keyword>
<evidence type="ECO:0000256" key="1">
    <source>
        <dbReference type="SAM" id="Phobius"/>
    </source>
</evidence>
<sequence>MEILENALLMNIPIATVWYIRCLIIFNVMHDSEGYSTVYTLTSEFLVNTIVSLIGYYIIAGITNSYAPIGKYLLFVLLSVVGYFIIHILSSFINGSIDTLIIKHHINKKIKEDAKKDLK</sequence>
<reference evidence="2 3" key="1">
    <citation type="submission" date="2019-02" db="EMBL/GenBank/DDBJ databases">
        <title>Isolation of virulent Lactobacillus brevis phages.</title>
        <authorList>
            <person name="Feyereisen M."/>
            <person name="Mahony J."/>
            <person name="O'Sullivan T."/>
            <person name="van Sinderen D."/>
        </authorList>
    </citation>
    <scope>NUCLEOTIDE SEQUENCE [LARGE SCALE GENOMIC DNA]</scope>
</reference>